<keyword evidence="3" id="KW-1185">Reference proteome</keyword>
<dbReference type="Proteomes" id="UP000308271">
    <property type="component" value="Unassembled WGS sequence"/>
</dbReference>
<evidence type="ECO:0000313" key="3">
    <source>
        <dbReference type="Proteomes" id="UP000308271"/>
    </source>
</evidence>
<protein>
    <recommendedName>
        <fullName evidence="1">Tc1-like transposase DDE domain-containing protein</fullName>
    </recommendedName>
</protein>
<comment type="caution">
    <text evidence="2">The sequence shown here is derived from an EMBL/GenBank/DDBJ whole genome shotgun (WGS) entry which is preliminary data.</text>
</comment>
<dbReference type="AlphaFoldDB" id="A0A5C4S737"/>
<sequence>MDNLNTHVPSALYEAYAPEKAKALLDRFDFGFTPKHGKWLNMAEIELQVLSPQCLNW</sequence>
<dbReference type="EMBL" id="VDCH01000017">
    <property type="protein sequence ID" value="TNJ38571.1"/>
    <property type="molecule type" value="Genomic_DNA"/>
</dbReference>
<proteinExistence type="predicted"/>
<dbReference type="InterPro" id="IPR038717">
    <property type="entry name" value="Tc1-like_DDE_dom"/>
</dbReference>
<reference evidence="2 3" key="1">
    <citation type="submission" date="2019-05" db="EMBL/GenBank/DDBJ databases">
        <title>Draft Whole-Genome sequence of the green sulfur bacterium Chlorobaculum thiosulfatiphilum DSM 249.</title>
        <authorList>
            <person name="Meyer T.E."/>
            <person name="Kyndt J.A."/>
        </authorList>
    </citation>
    <scope>NUCLEOTIDE SEQUENCE [LARGE SCALE GENOMIC DNA]</scope>
    <source>
        <strain evidence="2 3">DSM 249</strain>
    </source>
</reference>
<accession>A0A5C4S737</accession>
<name>A0A5C4S737_CHLTI</name>
<evidence type="ECO:0000313" key="2">
    <source>
        <dbReference type="EMBL" id="TNJ38571.1"/>
    </source>
</evidence>
<dbReference type="OrthoDB" id="165456at2"/>
<gene>
    <name evidence="2" type="ORF">FGF66_08505</name>
</gene>
<evidence type="ECO:0000259" key="1">
    <source>
        <dbReference type="Pfam" id="PF13358"/>
    </source>
</evidence>
<organism evidence="2 3">
    <name type="scientific">Chlorobaculum thiosulfatiphilum</name>
    <name type="common">Chlorobium limicola f.sp. thiosulfatophilum</name>
    <dbReference type="NCBI Taxonomy" id="115852"/>
    <lineage>
        <taxon>Bacteria</taxon>
        <taxon>Pseudomonadati</taxon>
        <taxon>Chlorobiota</taxon>
        <taxon>Chlorobiia</taxon>
        <taxon>Chlorobiales</taxon>
        <taxon>Chlorobiaceae</taxon>
        <taxon>Chlorobaculum</taxon>
    </lineage>
</organism>
<feature type="domain" description="Tc1-like transposase DDE" evidence="1">
    <location>
        <begin position="1"/>
        <end position="56"/>
    </location>
</feature>
<dbReference type="Pfam" id="PF13358">
    <property type="entry name" value="DDE_3"/>
    <property type="match status" value="1"/>
</dbReference>